<dbReference type="SUPFAM" id="SSF49452">
    <property type="entry name" value="Starch-binding domain-like"/>
    <property type="match status" value="1"/>
</dbReference>
<reference evidence="4" key="1">
    <citation type="submission" date="2023-03" db="EMBL/GenBank/DDBJ databases">
        <authorList>
            <person name="Julca I."/>
        </authorList>
    </citation>
    <scope>NUCLEOTIDE SEQUENCE</scope>
</reference>
<dbReference type="Pfam" id="PF14683">
    <property type="entry name" value="CBM-like"/>
    <property type="match status" value="1"/>
</dbReference>
<keyword evidence="1" id="KW-0732">Signal</keyword>
<evidence type="ECO:0000259" key="3">
    <source>
        <dbReference type="Pfam" id="PF14686"/>
    </source>
</evidence>
<dbReference type="InterPro" id="IPR029413">
    <property type="entry name" value="RG-lyase_II"/>
</dbReference>
<dbReference type="GO" id="GO:0030246">
    <property type="term" value="F:carbohydrate binding"/>
    <property type="evidence" value="ECO:0007669"/>
    <property type="project" value="InterPro"/>
</dbReference>
<evidence type="ECO:0000259" key="2">
    <source>
        <dbReference type="Pfam" id="PF14683"/>
    </source>
</evidence>
<name>A0AAV1DWA6_OLDCO</name>
<dbReference type="SUPFAM" id="SSF49785">
    <property type="entry name" value="Galactose-binding domain-like"/>
    <property type="match status" value="1"/>
</dbReference>
<dbReference type="PANTHER" id="PTHR32018:SF18">
    <property type="entry name" value="RHAMNOGALACTURONAN ENDOLYASE"/>
    <property type="match status" value="1"/>
</dbReference>
<protein>
    <submittedName>
        <fullName evidence="4">OLC1v1011610C1</fullName>
    </submittedName>
</protein>
<dbReference type="InterPro" id="IPR013784">
    <property type="entry name" value="Carb-bd-like_fold"/>
</dbReference>
<gene>
    <name evidence="4" type="ORF">OLC1_LOCUS18807</name>
</gene>
<dbReference type="Gene3D" id="2.60.40.1120">
    <property type="entry name" value="Carboxypeptidase-like, regulatory domain"/>
    <property type="match status" value="1"/>
</dbReference>
<dbReference type="Pfam" id="PF14686">
    <property type="entry name" value="fn3_3"/>
    <property type="match status" value="1"/>
</dbReference>
<evidence type="ECO:0000256" key="1">
    <source>
        <dbReference type="ARBA" id="ARBA00022729"/>
    </source>
</evidence>
<dbReference type="CDD" id="cd10317">
    <property type="entry name" value="RGL4_C"/>
    <property type="match status" value="1"/>
</dbReference>
<dbReference type="Proteomes" id="UP001161247">
    <property type="component" value="Chromosome 6"/>
</dbReference>
<evidence type="ECO:0000313" key="4">
    <source>
        <dbReference type="EMBL" id="CAI9111391.1"/>
    </source>
</evidence>
<keyword evidence="5" id="KW-1185">Reference proteome</keyword>
<accession>A0AAV1DWA6</accession>
<dbReference type="PANTHER" id="PTHR32018">
    <property type="entry name" value="RHAMNOGALACTURONATE LYASE FAMILY PROTEIN"/>
    <property type="match status" value="1"/>
</dbReference>
<sequence length="314" mass="35526">MNFPAKSGYVGLATPGVPGSWQIEAKGYQFWTQTDFMGSFTIKNIRAGTYNLYAWVPGIFGDYMYETNIVVSPGNVVDLGIVVFNPPRNGPTIWEIGIPDRTAAEFYVPDPLPGLTNPLYNNLPAERYRQYGLWDRYTDLYPNDDLMFNTGVDDYRKNWFYAHVNRKLNTTTYVPTSWQVSFDMTEVIPSATYTLRLAIASATFANVQVRVNDPLKILPDFSTGRIGQDNAIARHGPHGLYWAFSFSIPGNRLAKISGEKFRLRFQGSFNEEIPVGVACSKLLDNQSLLNKSHVVYEASEDDRVDELCQDLYEC</sequence>
<dbReference type="EMBL" id="OX459123">
    <property type="protein sequence ID" value="CAI9111391.1"/>
    <property type="molecule type" value="Genomic_DNA"/>
</dbReference>
<dbReference type="CDD" id="cd10316">
    <property type="entry name" value="RGL4_M"/>
    <property type="match status" value="1"/>
</dbReference>
<feature type="domain" description="Rhamnogalacturonan lyase" evidence="2">
    <location>
        <begin position="92"/>
        <end position="255"/>
    </location>
</feature>
<feature type="domain" description="Rhamnogalacturonan lyase" evidence="3">
    <location>
        <begin position="7"/>
        <end position="77"/>
    </location>
</feature>
<dbReference type="AlphaFoldDB" id="A0AAV1DWA6"/>
<dbReference type="InterPro" id="IPR029411">
    <property type="entry name" value="RG-lyase_III"/>
</dbReference>
<dbReference type="InterPro" id="IPR051850">
    <property type="entry name" value="Polysacch_Lyase_4"/>
</dbReference>
<dbReference type="InterPro" id="IPR008979">
    <property type="entry name" value="Galactose-bd-like_sf"/>
</dbReference>
<organism evidence="4 5">
    <name type="scientific">Oldenlandia corymbosa var. corymbosa</name>
    <dbReference type="NCBI Taxonomy" id="529605"/>
    <lineage>
        <taxon>Eukaryota</taxon>
        <taxon>Viridiplantae</taxon>
        <taxon>Streptophyta</taxon>
        <taxon>Embryophyta</taxon>
        <taxon>Tracheophyta</taxon>
        <taxon>Spermatophyta</taxon>
        <taxon>Magnoliopsida</taxon>
        <taxon>eudicotyledons</taxon>
        <taxon>Gunneridae</taxon>
        <taxon>Pentapetalae</taxon>
        <taxon>asterids</taxon>
        <taxon>lamiids</taxon>
        <taxon>Gentianales</taxon>
        <taxon>Rubiaceae</taxon>
        <taxon>Rubioideae</taxon>
        <taxon>Spermacoceae</taxon>
        <taxon>Hedyotis-Oldenlandia complex</taxon>
        <taxon>Oldenlandia</taxon>
    </lineage>
</organism>
<dbReference type="Gene3D" id="2.60.120.260">
    <property type="entry name" value="Galactose-binding domain-like"/>
    <property type="match status" value="1"/>
</dbReference>
<evidence type="ECO:0000313" key="5">
    <source>
        <dbReference type="Proteomes" id="UP001161247"/>
    </source>
</evidence>
<proteinExistence type="predicted"/>